<accession>A0ABN9KMQ5</accession>
<evidence type="ECO:0000256" key="7">
    <source>
        <dbReference type="SAM" id="Coils"/>
    </source>
</evidence>
<comment type="caution">
    <text evidence="11">The sequence shown here is derived from an EMBL/GenBank/DDBJ whole genome shotgun (WGS) entry which is preliminary data.</text>
</comment>
<evidence type="ECO:0000256" key="8">
    <source>
        <dbReference type="SAM" id="MobiDB-lite"/>
    </source>
</evidence>
<proteinExistence type="inferred from homology"/>
<evidence type="ECO:0000313" key="12">
    <source>
        <dbReference type="Proteomes" id="UP001176940"/>
    </source>
</evidence>
<keyword evidence="3 9" id="KW-1133">Transmembrane helix</keyword>
<keyword evidence="4 9" id="KW-0472">Membrane</keyword>
<dbReference type="Gene3D" id="1.20.58.60">
    <property type="match status" value="1"/>
</dbReference>
<evidence type="ECO:0000256" key="1">
    <source>
        <dbReference type="ARBA" id="ARBA00008619"/>
    </source>
</evidence>
<dbReference type="PANTHER" id="PTHR21640">
    <property type="match status" value="1"/>
</dbReference>
<dbReference type="InterPro" id="IPR018159">
    <property type="entry name" value="Spectrin/alpha-actinin"/>
</dbReference>
<dbReference type="SMART" id="SM00150">
    <property type="entry name" value="SPEC"/>
    <property type="match status" value="2"/>
</dbReference>
<feature type="coiled-coil region" evidence="7">
    <location>
        <begin position="375"/>
        <end position="405"/>
    </location>
</feature>
<dbReference type="Gene3D" id="3.30.420.10">
    <property type="entry name" value="Ribonuclease H-like superfamily/Ribonuclease H"/>
    <property type="match status" value="1"/>
</dbReference>
<feature type="region of interest" description="Disordered" evidence="8">
    <location>
        <begin position="768"/>
        <end position="789"/>
    </location>
</feature>
<feature type="transmembrane region" description="Helical" evidence="9">
    <location>
        <begin position="828"/>
        <end position="850"/>
    </location>
</feature>
<reference evidence="11" key="1">
    <citation type="submission" date="2023-07" db="EMBL/GenBank/DDBJ databases">
        <authorList>
            <person name="Stuckert A."/>
        </authorList>
    </citation>
    <scope>NUCLEOTIDE SEQUENCE</scope>
</reference>
<dbReference type="CDD" id="cd00176">
    <property type="entry name" value="SPEC"/>
    <property type="match status" value="1"/>
</dbReference>
<keyword evidence="12" id="KW-1185">Reference proteome</keyword>
<dbReference type="InterPro" id="IPR038717">
    <property type="entry name" value="Tc1-like_DDE_dom"/>
</dbReference>
<feature type="domain" description="KASH" evidence="10">
    <location>
        <begin position="828"/>
        <end position="875"/>
    </location>
</feature>
<keyword evidence="5" id="KW-0539">Nucleus</keyword>
<dbReference type="InterPro" id="IPR012315">
    <property type="entry name" value="KASH"/>
</dbReference>
<dbReference type="SMART" id="SM01249">
    <property type="entry name" value="KASH"/>
    <property type="match status" value="1"/>
</dbReference>
<dbReference type="EMBL" id="CAUEEQ010000266">
    <property type="protein sequence ID" value="CAJ0916242.1"/>
    <property type="molecule type" value="Genomic_DNA"/>
</dbReference>
<evidence type="ECO:0000256" key="4">
    <source>
        <dbReference type="ARBA" id="ARBA00023136"/>
    </source>
</evidence>
<dbReference type="InterPro" id="IPR036397">
    <property type="entry name" value="RNaseH_sf"/>
</dbReference>
<feature type="compositionally biased region" description="Basic residues" evidence="8">
    <location>
        <begin position="772"/>
        <end position="782"/>
    </location>
</feature>
<feature type="region of interest" description="Disordered" evidence="8">
    <location>
        <begin position="614"/>
        <end position="650"/>
    </location>
</feature>
<keyword evidence="2 9" id="KW-0812">Transmembrane</keyword>
<dbReference type="SUPFAM" id="SSF46966">
    <property type="entry name" value="Spectrin repeat"/>
    <property type="match status" value="2"/>
</dbReference>
<dbReference type="Proteomes" id="UP001176940">
    <property type="component" value="Unassembled WGS sequence"/>
</dbReference>
<comment type="similarity">
    <text evidence="1">Belongs to the nesprin family.</text>
</comment>
<name>A0ABN9KMQ5_9NEOB</name>
<keyword evidence="7" id="KW-0175">Coiled coil</keyword>
<evidence type="ECO:0000256" key="9">
    <source>
        <dbReference type="SAM" id="Phobius"/>
    </source>
</evidence>
<evidence type="ECO:0000256" key="6">
    <source>
        <dbReference type="ARBA" id="ARBA00046312"/>
    </source>
</evidence>
<evidence type="ECO:0000256" key="5">
    <source>
        <dbReference type="ARBA" id="ARBA00023242"/>
    </source>
</evidence>
<evidence type="ECO:0000256" key="2">
    <source>
        <dbReference type="ARBA" id="ARBA00022692"/>
    </source>
</evidence>
<evidence type="ECO:0000259" key="10">
    <source>
        <dbReference type="SMART" id="SM01249"/>
    </source>
</evidence>
<evidence type="ECO:0000313" key="11">
    <source>
        <dbReference type="EMBL" id="CAJ0916242.1"/>
    </source>
</evidence>
<dbReference type="InterPro" id="IPR030268">
    <property type="entry name" value="SYNE4"/>
</dbReference>
<evidence type="ECO:0000256" key="3">
    <source>
        <dbReference type="ARBA" id="ARBA00022989"/>
    </source>
</evidence>
<protein>
    <recommendedName>
        <fullName evidence="10">KASH domain-containing protein</fullName>
    </recommendedName>
</protein>
<gene>
    <name evidence="11" type="ORF">RIMI_LOCUS244980</name>
</gene>
<sequence>MQQVISEYCRQIYTHQLRMERTWTFQHENDPKHKAKPTCHWLQQNKAKVLEWPPQSPDLNIIESLWKDLKRGVHARQPVNLQELEAFCQEEWEASPSEKIKNLIHNYHKRLQAVIDVRGVNNEDLISSSVDHSTLNHSGAPFSNPQQRPHPVQSLNYLDQSIIITLNNGVTSLHVNAKTHPCGKCTSIDQNNTNVDLLTPWHIQRFQSTTFSQIDVISNNDDLIIDHLPLNGHYSDHLSPDSTCGCSLPNSVDSSANSKALNFPSCNTPPAQDSVCPNSTYYDVATNSHEKHPEILHMCLHAFSSGTTPKYLPLSEDGNRVQECDVCNASLENKVRMSQDRQVCEHFLDSLSRFEDWLQIVQVATSQENPYMTLHQEAKLALRKYEVIMAEIREKLLDLESLNRQYWRLTQTPQQTLLPRVLRSRMQEVNTLWHSLQGEAETLHGTLKTKVQQREDFEIDQDEMKLCLTEMDLELSNVEYIYGGNSTEKIQQLKEDVWNNMKRVEGLLERGDQLIDNSDPLDAADLEVEMTELGSYCQQIYIRLSRLQKRLVSTKLVFEDDILDGAIEHLSSGSSDVFLDLDIEDGDLFSPVNVPVTSSALPVDLEWDPLGDVGRSSSHDGQESFYTATSAPWKLPQRSEGSRSSLSSYSGITHSNMRRQEAKETLEDIGNDHPSLWDTCHFEWSQEQIHGQVQIENASARHSSLLPLETGTGHDVIPCSVSSPGDQPDTGGRMDNPFASLGFSRKNPDPEIPLTSHAEVIDSQLQTNCSGQRRRQRKKKRVTCNPDTKGTLKPTKLDVSILMENGDDLSHLDLHKTSYRPSCSLSFWIKRLAFASVLILILVTSLLFPWGHQTCPSKRFTWSLMLSYVNGPPPT</sequence>
<comment type="subcellular location">
    <subcellularLocation>
        <location evidence="6">Nucleus outer membrane</location>
        <topology evidence="6">Single-pass type IV membrane protein</topology>
    </subcellularLocation>
</comment>
<dbReference type="PANTHER" id="PTHR21640:SF1">
    <property type="entry name" value="NESPRIN-4"/>
    <property type="match status" value="1"/>
</dbReference>
<dbReference type="Pfam" id="PF13358">
    <property type="entry name" value="DDE_3"/>
    <property type="match status" value="1"/>
</dbReference>
<organism evidence="11 12">
    <name type="scientific">Ranitomeya imitator</name>
    <name type="common">mimic poison frog</name>
    <dbReference type="NCBI Taxonomy" id="111125"/>
    <lineage>
        <taxon>Eukaryota</taxon>
        <taxon>Metazoa</taxon>
        <taxon>Chordata</taxon>
        <taxon>Craniata</taxon>
        <taxon>Vertebrata</taxon>
        <taxon>Euteleostomi</taxon>
        <taxon>Amphibia</taxon>
        <taxon>Batrachia</taxon>
        <taxon>Anura</taxon>
        <taxon>Neobatrachia</taxon>
        <taxon>Hyloidea</taxon>
        <taxon>Dendrobatidae</taxon>
        <taxon>Dendrobatinae</taxon>
        <taxon>Ranitomeya</taxon>
    </lineage>
</organism>